<dbReference type="Gene3D" id="3.30.780.10">
    <property type="entry name" value="SUI1-like domain"/>
    <property type="match status" value="1"/>
</dbReference>
<dbReference type="STRING" id="92696.A0A4R0RAQ1"/>
<dbReference type="SUPFAM" id="SSF55159">
    <property type="entry name" value="eIF1-like"/>
    <property type="match status" value="1"/>
</dbReference>
<feature type="domain" description="SUI1" evidence="3">
    <location>
        <begin position="862"/>
        <end position="936"/>
    </location>
</feature>
<feature type="compositionally biased region" description="Basic and acidic residues" evidence="2">
    <location>
        <begin position="725"/>
        <end position="746"/>
    </location>
</feature>
<dbReference type="InterPro" id="IPR039757">
    <property type="entry name" value="EIF2D"/>
</dbReference>
<sequence>MSSNGPTIFSAAHDDALRFGAGPIDLKSISEAEARRLMSEEHKALGYRPPPGSLAAEAQAAAAKRPVKDISCGVTPEQLREIALKDAERIKKEREAAEASAAAVDLSKVGEAEARKLMSEEHKALGHRPPPGSLAAQAQAAAAKHPKVAGTALGAAHDLQRAALEDAVKIEGVATASANGIDLSYIGEAEARKIMSEEHKALGYRPPPGSLAAEAQAAAAKHPHSSAGLDPVILTKAAIADAKKIETSRRSSEGSATSEKPINLKTITADEARELQSEEQKVLGHRPPSDSLAAEAQSAVDKRADEPVTKEMAADIQSAEQKEMGHRPESGSIAAVAQSLADKNEQDGAPLRSSDRRKLKQRVVTTYALTPELGELLVPDGLRSQKFSTHLEEHGVAYLSPVGDPLWFTLGIGSDELIPTVYTLWKHPTLLPFLSTPKAVIPKLTGGADLMIPGVIQHTPTLHADQLVSITQYQPPLPDSSTPRVGPPLAVGRMAVTSGQLKAGGEERKGKAVIVLHTWKDCLWEMGSIAARKGEVPEPREIQAANEGEEEKVEEVDGSEDEEDGEGDEAGQDGGAIQPEEQAVGDTAPPTEPAPETSEAPLPKSNLTAEDVSHCLRNALLQALATTLKSLPPSSFPIPASTFWTTHVLPARPAQALGTHGLADASAIDVKQSTYKSVKVFLKACAKEGLIKLKESKGDVMITGVFPNHPSVAGHRPHKTVGSVDAKREKAEERERKEKEDAEKRKGEIQITELWKPFGTTVGLFVTAGKSSQELYTLSEIRDTFNAYVAEKQLVNAQEQQYINVGDDDALSSAVHTKGEEKAEFLKRDDAFKRVKDNMQSWHRIGVEGGDFVTKKGSVKPISVVVKLRLGRKIATLVTGFETFSIEADDLAEELRKICAGSASVSPLPGKASTDMEVMVQGKQIKAVTDLLMSKGVSKKWIECTDTTLDKKKK</sequence>
<feature type="region of interest" description="Disordered" evidence="2">
    <location>
        <begin position="124"/>
        <end position="143"/>
    </location>
</feature>
<dbReference type="GO" id="GO:0001731">
    <property type="term" value="P:formation of translation preinitiation complex"/>
    <property type="evidence" value="ECO:0007669"/>
    <property type="project" value="InterPro"/>
</dbReference>
<dbReference type="PANTHER" id="PTHR12217:SF4">
    <property type="entry name" value="EUKARYOTIC TRANSLATION INITIATION FACTOR 2D"/>
    <property type="match status" value="1"/>
</dbReference>
<comment type="caution">
    <text evidence="5">The sequence shown here is derived from an EMBL/GenBank/DDBJ whole genome shotgun (WGS) entry which is preliminary data.</text>
</comment>
<dbReference type="Pfam" id="PF25304">
    <property type="entry name" value="WHD_eIF2D"/>
    <property type="match status" value="1"/>
</dbReference>
<dbReference type="InterPro" id="IPR058886">
    <property type="entry name" value="SWIB_eIF2D"/>
</dbReference>
<organism evidence="5 6">
    <name type="scientific">Steccherinum ochraceum</name>
    <dbReference type="NCBI Taxonomy" id="92696"/>
    <lineage>
        <taxon>Eukaryota</taxon>
        <taxon>Fungi</taxon>
        <taxon>Dikarya</taxon>
        <taxon>Basidiomycota</taxon>
        <taxon>Agaricomycotina</taxon>
        <taxon>Agaricomycetes</taxon>
        <taxon>Polyporales</taxon>
        <taxon>Steccherinaceae</taxon>
        <taxon>Steccherinum</taxon>
    </lineage>
</organism>
<dbReference type="PANTHER" id="PTHR12217">
    <property type="entry name" value="EUKARYOTIC TRANSLATION INITIATION FACTOR 2D"/>
    <property type="match status" value="1"/>
</dbReference>
<dbReference type="InterPro" id="IPR057429">
    <property type="entry name" value="WH_eIF2D"/>
</dbReference>
<dbReference type="EMBL" id="RWJN01000561">
    <property type="protein sequence ID" value="TCD60668.1"/>
    <property type="molecule type" value="Genomic_DNA"/>
</dbReference>
<feature type="domain" description="DM2" evidence="4">
    <location>
        <begin position="753"/>
        <end position="838"/>
    </location>
</feature>
<feature type="compositionally biased region" description="Basic and acidic residues" evidence="2">
    <location>
        <begin position="300"/>
        <end position="310"/>
    </location>
</feature>
<protein>
    <recommendedName>
        <fullName evidence="7">SUI1 domain-containing protein</fullName>
    </recommendedName>
</protein>
<dbReference type="Pfam" id="PF04927">
    <property type="entry name" value="SMP"/>
    <property type="match status" value="1"/>
</dbReference>
<reference evidence="5 6" key="1">
    <citation type="submission" date="2018-11" db="EMBL/GenBank/DDBJ databases">
        <title>Genome assembly of Steccherinum ochraceum LE-BIN_3174, the white-rot fungus of the Steccherinaceae family (The Residual Polyporoid clade, Polyporales, Basidiomycota).</title>
        <authorList>
            <person name="Fedorova T.V."/>
            <person name="Glazunova O.A."/>
            <person name="Landesman E.O."/>
            <person name="Moiseenko K.V."/>
            <person name="Psurtseva N.V."/>
            <person name="Savinova O.S."/>
            <person name="Shakhova N.V."/>
            <person name="Tyazhelova T.V."/>
            <person name="Vasina D.V."/>
        </authorList>
    </citation>
    <scope>NUCLEOTIDE SEQUENCE [LARGE SCALE GENOMIC DNA]</scope>
    <source>
        <strain evidence="5 6">LE-BIN_3174</strain>
    </source>
</reference>
<dbReference type="AlphaFoldDB" id="A0A4R0RAQ1"/>
<dbReference type="SUPFAM" id="SSF88697">
    <property type="entry name" value="PUA domain-like"/>
    <property type="match status" value="1"/>
</dbReference>
<dbReference type="Pfam" id="PF26292">
    <property type="entry name" value="PUA_elF2D"/>
    <property type="match status" value="1"/>
</dbReference>
<evidence type="ECO:0000313" key="6">
    <source>
        <dbReference type="Proteomes" id="UP000292702"/>
    </source>
</evidence>
<evidence type="ECO:0000313" key="5">
    <source>
        <dbReference type="EMBL" id="TCD60668.1"/>
    </source>
</evidence>
<evidence type="ECO:0000256" key="1">
    <source>
        <dbReference type="ARBA" id="ARBA00010359"/>
    </source>
</evidence>
<dbReference type="InterPro" id="IPR003121">
    <property type="entry name" value="SWIB_MDM2_domain"/>
</dbReference>
<dbReference type="Pfam" id="PF17832">
    <property type="entry name" value="Pre-PUA"/>
    <property type="match status" value="1"/>
</dbReference>
<dbReference type="InterPro" id="IPR039759">
    <property type="entry name" value="eIF2D_SUI1"/>
</dbReference>
<dbReference type="OrthoDB" id="199771at2759"/>
<dbReference type="PROSITE" id="PS51925">
    <property type="entry name" value="SWIB_MDM2"/>
    <property type="match status" value="1"/>
</dbReference>
<name>A0A4R0RAQ1_9APHY</name>
<dbReference type="PROSITE" id="PS50890">
    <property type="entry name" value="PUA"/>
    <property type="match status" value="1"/>
</dbReference>
<evidence type="ECO:0008006" key="7">
    <source>
        <dbReference type="Google" id="ProtNLM"/>
    </source>
</evidence>
<dbReference type="InterPro" id="IPR001950">
    <property type="entry name" value="SUI1"/>
</dbReference>
<gene>
    <name evidence="5" type="ORF">EIP91_009715</name>
</gene>
<feature type="region of interest" description="Disordered" evidence="2">
    <location>
        <begin position="206"/>
        <end position="226"/>
    </location>
</feature>
<dbReference type="Proteomes" id="UP000292702">
    <property type="component" value="Unassembled WGS sequence"/>
</dbReference>
<dbReference type="GO" id="GO:0003743">
    <property type="term" value="F:translation initiation factor activity"/>
    <property type="evidence" value="ECO:0007669"/>
    <property type="project" value="InterPro"/>
</dbReference>
<dbReference type="FunFam" id="3.30.780.10:FF:000008">
    <property type="entry name" value="eukaryotic translation initiation factor 2D"/>
    <property type="match status" value="1"/>
</dbReference>
<dbReference type="InterPro" id="IPR036877">
    <property type="entry name" value="SUI1_dom_sf"/>
</dbReference>
<dbReference type="Pfam" id="PF26291">
    <property type="entry name" value="SWIB_eIF2D"/>
    <property type="match status" value="1"/>
</dbReference>
<proteinExistence type="inferred from homology"/>
<dbReference type="CDD" id="cd11608">
    <property type="entry name" value="eIF2D_C"/>
    <property type="match status" value="1"/>
</dbReference>
<evidence type="ECO:0000259" key="3">
    <source>
        <dbReference type="PROSITE" id="PS50296"/>
    </source>
</evidence>
<feature type="compositionally biased region" description="Low complexity" evidence="2">
    <location>
        <begin position="594"/>
        <end position="603"/>
    </location>
</feature>
<evidence type="ECO:0000256" key="2">
    <source>
        <dbReference type="SAM" id="MobiDB-lite"/>
    </source>
</evidence>
<dbReference type="InterPro" id="IPR007011">
    <property type="entry name" value="LEA_SMP_dom"/>
</dbReference>
<keyword evidence="6" id="KW-1185">Reference proteome</keyword>
<dbReference type="CDD" id="cd21156">
    <property type="entry name" value="PUA_eIF2d-like"/>
    <property type="match status" value="1"/>
</dbReference>
<feature type="region of interest" description="Disordered" evidence="2">
    <location>
        <begin position="245"/>
        <end position="310"/>
    </location>
</feature>
<dbReference type="Gene3D" id="3.10.400.20">
    <property type="match status" value="1"/>
</dbReference>
<dbReference type="InterPro" id="IPR041366">
    <property type="entry name" value="Pre-PUA"/>
</dbReference>
<accession>A0A4R0RAQ1</accession>
<feature type="region of interest" description="Disordered" evidence="2">
    <location>
        <begin position="711"/>
        <end position="746"/>
    </location>
</feature>
<dbReference type="InterPro" id="IPR015947">
    <property type="entry name" value="PUA-like_sf"/>
</dbReference>
<evidence type="ECO:0000259" key="4">
    <source>
        <dbReference type="PROSITE" id="PS51925"/>
    </source>
</evidence>
<dbReference type="InterPro" id="IPR048248">
    <property type="entry name" value="PUA_eIF2d-like"/>
</dbReference>
<feature type="compositionally biased region" description="Acidic residues" evidence="2">
    <location>
        <begin position="547"/>
        <end position="571"/>
    </location>
</feature>
<feature type="compositionally biased region" description="Basic and acidic residues" evidence="2">
    <location>
        <begin position="268"/>
        <end position="282"/>
    </location>
</feature>
<comment type="similarity">
    <text evidence="1">Belongs to the eIF2D family.</text>
</comment>
<dbReference type="Pfam" id="PF01253">
    <property type="entry name" value="SUI1"/>
    <property type="match status" value="1"/>
</dbReference>
<dbReference type="PROSITE" id="PS50296">
    <property type="entry name" value="SUI1"/>
    <property type="match status" value="1"/>
</dbReference>
<feature type="region of interest" description="Disordered" evidence="2">
    <location>
        <begin position="534"/>
        <end position="604"/>
    </location>
</feature>